<name>A0ABW6FUN9_9ACTN</name>
<dbReference type="Pfam" id="PF13280">
    <property type="entry name" value="WYL"/>
    <property type="match status" value="1"/>
</dbReference>
<comment type="caution">
    <text evidence="2">The sequence shown here is derived from an EMBL/GenBank/DDBJ whole genome shotgun (WGS) entry which is preliminary data.</text>
</comment>
<accession>A0ABW6FUN9</accession>
<evidence type="ECO:0000313" key="3">
    <source>
        <dbReference type="Proteomes" id="UP001598448"/>
    </source>
</evidence>
<keyword evidence="3" id="KW-1185">Reference proteome</keyword>
<feature type="domain" description="WYL" evidence="1">
    <location>
        <begin position="9"/>
        <end position="29"/>
    </location>
</feature>
<organism evidence="2 3">
    <name type="scientific">Streptomyces albidochromogenes</name>
    <dbReference type="NCBI Taxonomy" id="329524"/>
    <lineage>
        <taxon>Bacteria</taxon>
        <taxon>Bacillati</taxon>
        <taxon>Actinomycetota</taxon>
        <taxon>Actinomycetes</taxon>
        <taxon>Kitasatosporales</taxon>
        <taxon>Streptomycetaceae</taxon>
        <taxon>Streptomyces</taxon>
    </lineage>
</organism>
<evidence type="ECO:0000313" key="2">
    <source>
        <dbReference type="EMBL" id="MFD5102267.1"/>
    </source>
</evidence>
<dbReference type="Proteomes" id="UP001598448">
    <property type="component" value="Unassembled WGS sequence"/>
</dbReference>
<proteinExistence type="predicted"/>
<sequence length="38" mass="4149">MRSAPPLDVERTVQPIGLVCKAGAWYLVAEHPCGLLRT</sequence>
<reference evidence="2 3" key="1">
    <citation type="submission" date="2024-09" db="EMBL/GenBank/DDBJ databases">
        <title>The Natural Products Discovery Center: Release of the First 8490 Sequenced Strains for Exploring Actinobacteria Biosynthetic Diversity.</title>
        <authorList>
            <person name="Kalkreuter E."/>
            <person name="Kautsar S.A."/>
            <person name="Yang D."/>
            <person name="Bader C.D."/>
            <person name="Teijaro C.N."/>
            <person name="Fluegel L."/>
            <person name="Davis C.M."/>
            <person name="Simpson J.R."/>
            <person name="Lauterbach L."/>
            <person name="Steele A.D."/>
            <person name="Gui C."/>
            <person name="Meng S."/>
            <person name="Li G."/>
            <person name="Viehrig K."/>
            <person name="Ye F."/>
            <person name="Su P."/>
            <person name="Kiefer A.F."/>
            <person name="Nichols A."/>
            <person name="Cepeda A.J."/>
            <person name="Yan W."/>
            <person name="Fan B."/>
            <person name="Jiang Y."/>
            <person name="Adhikari A."/>
            <person name="Zheng C.-J."/>
            <person name="Schuster L."/>
            <person name="Cowan T.M."/>
            <person name="Smanski M.J."/>
            <person name="Chevrette M.G."/>
            <person name="De Carvalho L.P.S."/>
            <person name="Shen B."/>
        </authorList>
    </citation>
    <scope>NUCLEOTIDE SEQUENCE [LARGE SCALE GENOMIC DNA]</scope>
    <source>
        <strain evidence="2 3">NPDC058348</strain>
    </source>
</reference>
<gene>
    <name evidence="2" type="ORF">ACFWJN_25340</name>
</gene>
<evidence type="ECO:0000259" key="1">
    <source>
        <dbReference type="Pfam" id="PF13280"/>
    </source>
</evidence>
<dbReference type="InterPro" id="IPR026881">
    <property type="entry name" value="WYL_dom"/>
</dbReference>
<dbReference type="EMBL" id="JBHXIJ010000229">
    <property type="protein sequence ID" value="MFD5102267.1"/>
    <property type="molecule type" value="Genomic_DNA"/>
</dbReference>
<protein>
    <submittedName>
        <fullName evidence="2">WYL domain-containing protein</fullName>
    </submittedName>
</protein>
<dbReference type="RefSeq" id="WP_386718909.1">
    <property type="nucleotide sequence ID" value="NZ_JBHXIJ010000229.1"/>
</dbReference>